<dbReference type="VEuPathDB" id="FungiDB:AMAG_19499"/>
<feature type="compositionally biased region" description="Polar residues" evidence="1">
    <location>
        <begin position="12"/>
        <end position="27"/>
    </location>
</feature>
<dbReference type="PROSITE" id="PS01159">
    <property type="entry name" value="WW_DOMAIN_1"/>
    <property type="match status" value="1"/>
</dbReference>
<dbReference type="SMART" id="SM00325">
    <property type="entry name" value="RhoGEF"/>
    <property type="match status" value="1"/>
</dbReference>
<evidence type="ECO:0000259" key="2">
    <source>
        <dbReference type="PROSITE" id="PS50010"/>
    </source>
</evidence>
<evidence type="ECO:0000259" key="3">
    <source>
        <dbReference type="PROSITE" id="PS50020"/>
    </source>
</evidence>
<dbReference type="eggNOG" id="KOG3519">
    <property type="taxonomic scope" value="Eukaryota"/>
</dbReference>
<dbReference type="Gene3D" id="1.20.900.10">
    <property type="entry name" value="Dbl homology (DH) domain"/>
    <property type="match status" value="1"/>
</dbReference>
<dbReference type="InterPro" id="IPR011993">
    <property type="entry name" value="PH-like_dom_sf"/>
</dbReference>
<feature type="domain" description="WW" evidence="3">
    <location>
        <begin position="757"/>
        <end position="790"/>
    </location>
</feature>
<dbReference type="PROSITE" id="PS50010">
    <property type="entry name" value="DH_2"/>
    <property type="match status" value="1"/>
</dbReference>
<dbReference type="Gene3D" id="2.20.70.10">
    <property type="match status" value="1"/>
</dbReference>
<dbReference type="PANTHER" id="PTHR45834">
    <property type="entry name" value="RHO GUANINE NUCLEOTIDE EXCHANGE FACTOR 9-RELATED"/>
    <property type="match status" value="1"/>
</dbReference>
<gene>
    <name evidence="4" type="ORF">AMAG_19499</name>
</gene>
<dbReference type="GO" id="GO:0005829">
    <property type="term" value="C:cytosol"/>
    <property type="evidence" value="ECO:0007669"/>
    <property type="project" value="TreeGrafter"/>
</dbReference>
<dbReference type="EMBL" id="GG745351">
    <property type="protein sequence ID" value="KNE66730.1"/>
    <property type="molecule type" value="Genomic_DNA"/>
</dbReference>
<feature type="region of interest" description="Disordered" evidence="1">
    <location>
        <begin position="710"/>
        <end position="742"/>
    </location>
</feature>
<evidence type="ECO:0000313" key="5">
    <source>
        <dbReference type="Proteomes" id="UP000054350"/>
    </source>
</evidence>
<dbReference type="STRING" id="578462.A0A0L0SWG6"/>
<dbReference type="PROSITE" id="PS50020">
    <property type="entry name" value="WW_DOMAIN_2"/>
    <property type="match status" value="1"/>
</dbReference>
<dbReference type="InterPro" id="IPR053086">
    <property type="entry name" value="RhoGEF_domain"/>
</dbReference>
<evidence type="ECO:0000256" key="1">
    <source>
        <dbReference type="SAM" id="MobiDB-lite"/>
    </source>
</evidence>
<dbReference type="InterPro" id="IPR001202">
    <property type="entry name" value="WW_dom"/>
</dbReference>
<dbReference type="AlphaFoldDB" id="A0A0L0SWG6"/>
<name>A0A0L0SWG6_ALLM3</name>
<dbReference type="InterPro" id="IPR036020">
    <property type="entry name" value="WW_dom_sf"/>
</dbReference>
<sequence length="805" mass="87480">MLVPTMHRIRPNRSSGQLSLSGPGTNPDLSTLLMRMSVLEDQQQRLLDTVQAMQQHVVASHQYLEKLSTSMVDAFFEFQETMRHAQAGKSVVAPLPVSQPVSVPASPVLSNKPVATSQETLVHATPSDTPTDSTTTLYRPTSVPAILPPHVAEACTTKVDRLRQSAIYELVATERDFVRDMGMLVAILASKGKEYDIVWDLDEFMGILPTLLTDHEKMLAMLEEALVNQPVVEEPGRLFLQMVMPHLASHVDYATHYSHVMAPALQLARVGDFSAYLATLPETRGHTLDSLLIKPIQRITKYPLLVAETKKYAYENDPDYQALVQALAAMRDLTDLVDQSSKTNSVHQEKLALFTTMVAGFADLDLSPACQYLREGSVDRWCASANAAQGTYWILLSERLLVCKPGSSKSFRKKYEVLLDLVPSKVVVHAVAAQQPGARFPWLLELIPVGKGSKGEAEPLVFGFVSEQEMQVWTRGLEKAVALQLQKGVSSLMRRSKSNRSLSMSMKKPWARFMTNSSKVTLPEPPVNPRSLPDNAELIGFTIDDHYPATSHDLGFQKHTFVRITHADRSDVLKVAMNRVVGLVPRHLVQIVKDMPPARYARILAACQSDMALTWIEYAQCCVVNMTPTPLVAAASAAAAVAAARNAGGAGNLPSVMEKQDAPASSRRASVVAATPLPPTAVAVPAAPTVPAAAPVASALPRADVVDVDLPRSDSHTTPATAGANARHAARKSDMSRGSTKASLDAAGAGDVMTEPVPGADGWFRVVKPGQRDYYFRRETGETRWEPPSPVAAVVEPGVEVTVLS</sequence>
<evidence type="ECO:0008006" key="6">
    <source>
        <dbReference type="Google" id="ProtNLM"/>
    </source>
</evidence>
<dbReference type="OrthoDB" id="1716625at2759"/>
<reference evidence="4 5" key="1">
    <citation type="submission" date="2009-11" db="EMBL/GenBank/DDBJ databases">
        <title>Annotation of Allomyces macrogynus ATCC 38327.</title>
        <authorList>
            <consortium name="The Broad Institute Genome Sequencing Platform"/>
            <person name="Russ C."/>
            <person name="Cuomo C."/>
            <person name="Burger G."/>
            <person name="Gray M.W."/>
            <person name="Holland P.W.H."/>
            <person name="King N."/>
            <person name="Lang F.B.F."/>
            <person name="Roger A.J."/>
            <person name="Ruiz-Trillo I."/>
            <person name="Young S.K."/>
            <person name="Zeng Q."/>
            <person name="Gargeya S."/>
            <person name="Fitzgerald M."/>
            <person name="Haas B."/>
            <person name="Abouelleil A."/>
            <person name="Alvarado L."/>
            <person name="Arachchi H.M."/>
            <person name="Berlin A."/>
            <person name="Chapman S.B."/>
            <person name="Gearin G."/>
            <person name="Goldberg J."/>
            <person name="Griggs A."/>
            <person name="Gujja S."/>
            <person name="Hansen M."/>
            <person name="Heiman D."/>
            <person name="Howarth C."/>
            <person name="Larimer J."/>
            <person name="Lui A."/>
            <person name="MacDonald P.J.P."/>
            <person name="McCowen C."/>
            <person name="Montmayeur A."/>
            <person name="Murphy C."/>
            <person name="Neiman D."/>
            <person name="Pearson M."/>
            <person name="Priest M."/>
            <person name="Roberts A."/>
            <person name="Saif S."/>
            <person name="Shea T."/>
            <person name="Sisk P."/>
            <person name="Stolte C."/>
            <person name="Sykes S."/>
            <person name="Wortman J."/>
            <person name="Nusbaum C."/>
            <person name="Birren B."/>
        </authorList>
    </citation>
    <scope>NUCLEOTIDE SEQUENCE [LARGE SCALE GENOMIC DNA]</scope>
    <source>
        <strain evidence="4 5">ATCC 38327</strain>
    </source>
</reference>
<dbReference type="PANTHER" id="PTHR45834:SF3">
    <property type="entry name" value="RHO GUANINE NUCLEOTIDE EXCHANGE FACTOR 3, ISOFORM L"/>
    <property type="match status" value="1"/>
</dbReference>
<dbReference type="Proteomes" id="UP000054350">
    <property type="component" value="Unassembled WGS sequence"/>
</dbReference>
<dbReference type="InterPro" id="IPR036028">
    <property type="entry name" value="SH3-like_dom_sf"/>
</dbReference>
<organism evidence="4 5">
    <name type="scientific">Allomyces macrogynus (strain ATCC 38327)</name>
    <name type="common">Allomyces javanicus var. macrogynus</name>
    <dbReference type="NCBI Taxonomy" id="578462"/>
    <lineage>
        <taxon>Eukaryota</taxon>
        <taxon>Fungi</taxon>
        <taxon>Fungi incertae sedis</taxon>
        <taxon>Blastocladiomycota</taxon>
        <taxon>Blastocladiomycetes</taxon>
        <taxon>Blastocladiales</taxon>
        <taxon>Blastocladiaceae</taxon>
        <taxon>Allomyces</taxon>
    </lineage>
</organism>
<feature type="domain" description="DH" evidence="2">
    <location>
        <begin position="162"/>
        <end position="340"/>
    </location>
</feature>
<dbReference type="InterPro" id="IPR035899">
    <property type="entry name" value="DBL_dom_sf"/>
</dbReference>
<dbReference type="Pfam" id="PF00621">
    <property type="entry name" value="RhoGEF"/>
    <property type="match status" value="1"/>
</dbReference>
<dbReference type="CDD" id="cd00201">
    <property type="entry name" value="WW"/>
    <property type="match status" value="1"/>
</dbReference>
<dbReference type="SUPFAM" id="SSF50729">
    <property type="entry name" value="PH domain-like"/>
    <property type="match status" value="1"/>
</dbReference>
<dbReference type="GO" id="GO:0005085">
    <property type="term" value="F:guanyl-nucleotide exchange factor activity"/>
    <property type="evidence" value="ECO:0007669"/>
    <property type="project" value="InterPro"/>
</dbReference>
<feature type="region of interest" description="Disordered" evidence="1">
    <location>
        <begin position="1"/>
        <end position="27"/>
    </location>
</feature>
<dbReference type="SUPFAM" id="SSF50044">
    <property type="entry name" value="SH3-domain"/>
    <property type="match status" value="1"/>
</dbReference>
<dbReference type="SUPFAM" id="SSF51045">
    <property type="entry name" value="WW domain"/>
    <property type="match status" value="1"/>
</dbReference>
<dbReference type="InterPro" id="IPR000219">
    <property type="entry name" value="DH_dom"/>
</dbReference>
<evidence type="ECO:0000313" key="4">
    <source>
        <dbReference type="EMBL" id="KNE66730.1"/>
    </source>
</evidence>
<reference evidence="5" key="2">
    <citation type="submission" date="2009-11" db="EMBL/GenBank/DDBJ databases">
        <title>The Genome Sequence of Allomyces macrogynus strain ATCC 38327.</title>
        <authorList>
            <consortium name="The Broad Institute Genome Sequencing Platform"/>
            <person name="Russ C."/>
            <person name="Cuomo C."/>
            <person name="Shea T."/>
            <person name="Young S.K."/>
            <person name="Zeng Q."/>
            <person name="Koehrsen M."/>
            <person name="Haas B."/>
            <person name="Borodovsky M."/>
            <person name="Guigo R."/>
            <person name="Alvarado L."/>
            <person name="Berlin A."/>
            <person name="Borenstein D."/>
            <person name="Chen Z."/>
            <person name="Engels R."/>
            <person name="Freedman E."/>
            <person name="Gellesch M."/>
            <person name="Goldberg J."/>
            <person name="Griggs A."/>
            <person name="Gujja S."/>
            <person name="Heiman D."/>
            <person name="Hepburn T."/>
            <person name="Howarth C."/>
            <person name="Jen D."/>
            <person name="Larson L."/>
            <person name="Lewis B."/>
            <person name="Mehta T."/>
            <person name="Park D."/>
            <person name="Pearson M."/>
            <person name="Roberts A."/>
            <person name="Saif S."/>
            <person name="Shenoy N."/>
            <person name="Sisk P."/>
            <person name="Stolte C."/>
            <person name="Sykes S."/>
            <person name="Walk T."/>
            <person name="White J."/>
            <person name="Yandava C."/>
            <person name="Burger G."/>
            <person name="Gray M.W."/>
            <person name="Holland P.W.H."/>
            <person name="King N."/>
            <person name="Lang F.B.F."/>
            <person name="Roger A.J."/>
            <person name="Ruiz-Trillo I."/>
            <person name="Lander E."/>
            <person name="Nusbaum C."/>
        </authorList>
    </citation>
    <scope>NUCLEOTIDE SEQUENCE [LARGE SCALE GENOMIC DNA]</scope>
    <source>
        <strain evidence="5">ATCC 38327</strain>
    </source>
</reference>
<dbReference type="Gene3D" id="2.30.29.30">
    <property type="entry name" value="Pleckstrin-homology domain (PH domain)/Phosphotyrosine-binding domain (PTB)"/>
    <property type="match status" value="1"/>
</dbReference>
<proteinExistence type="predicted"/>
<keyword evidence="5" id="KW-1185">Reference proteome</keyword>
<dbReference type="SUPFAM" id="SSF48065">
    <property type="entry name" value="DBL homology domain (DH-domain)"/>
    <property type="match status" value="1"/>
</dbReference>
<accession>A0A0L0SWG6</accession>
<protein>
    <recommendedName>
        <fullName evidence="6">DH domain-containing protein</fullName>
    </recommendedName>
</protein>